<dbReference type="EMBL" id="JAUTBB010000001">
    <property type="protein sequence ID" value="MDQ1121240.1"/>
    <property type="molecule type" value="Genomic_DNA"/>
</dbReference>
<dbReference type="AlphaFoldDB" id="A0AAW8GFG3"/>
<accession>A0AAW8GFG3</accession>
<comment type="caution">
    <text evidence="5">The sequence shown here is derived from an EMBL/GenBank/DDBJ whole genome shotgun (WGS) entry which is preliminary data.</text>
</comment>
<evidence type="ECO:0000256" key="3">
    <source>
        <dbReference type="ARBA" id="ARBA00048741"/>
    </source>
</evidence>
<gene>
    <name evidence="5" type="ORF">QE383_003548</name>
</gene>
<organism evidence="5 6">
    <name type="scientific">Pseudoxanthomonas winnipegensis</name>
    <dbReference type="NCBI Taxonomy" id="2480810"/>
    <lineage>
        <taxon>Bacteria</taxon>
        <taxon>Pseudomonadati</taxon>
        <taxon>Pseudomonadota</taxon>
        <taxon>Gammaproteobacteria</taxon>
        <taxon>Lysobacterales</taxon>
        <taxon>Lysobacteraceae</taxon>
        <taxon>Pseudoxanthomonas</taxon>
    </lineage>
</organism>
<dbReference type="GO" id="GO:0004066">
    <property type="term" value="F:asparagine synthase (glutamine-hydrolyzing) activity"/>
    <property type="evidence" value="ECO:0007669"/>
    <property type="project" value="UniProtKB-EC"/>
</dbReference>
<reference evidence="5" key="1">
    <citation type="submission" date="2023-07" db="EMBL/GenBank/DDBJ databases">
        <title>Functional and genomic diversity of the sorghum phyllosphere microbiome.</title>
        <authorList>
            <person name="Shade A."/>
        </authorList>
    </citation>
    <scope>NUCLEOTIDE SEQUENCE</scope>
    <source>
        <strain evidence="5">SORGH_AS_0908</strain>
    </source>
</reference>
<evidence type="ECO:0000256" key="1">
    <source>
        <dbReference type="ARBA" id="ARBA00005187"/>
    </source>
</evidence>
<dbReference type="Gene3D" id="3.40.50.620">
    <property type="entry name" value="HUPs"/>
    <property type="match status" value="1"/>
</dbReference>
<dbReference type="Proteomes" id="UP001234354">
    <property type="component" value="Unassembled WGS sequence"/>
</dbReference>
<dbReference type="GO" id="GO:0005829">
    <property type="term" value="C:cytosol"/>
    <property type="evidence" value="ECO:0007669"/>
    <property type="project" value="TreeGrafter"/>
</dbReference>
<dbReference type="RefSeq" id="WP_307184127.1">
    <property type="nucleotide sequence ID" value="NZ_JAUTBB010000001.1"/>
</dbReference>
<evidence type="ECO:0000313" key="6">
    <source>
        <dbReference type="Proteomes" id="UP001234354"/>
    </source>
</evidence>
<dbReference type="Pfam" id="PF00733">
    <property type="entry name" value="Asn_synthase"/>
    <property type="match status" value="1"/>
</dbReference>
<dbReference type="PANTHER" id="PTHR43284:SF1">
    <property type="entry name" value="ASPARAGINE SYNTHETASE"/>
    <property type="match status" value="1"/>
</dbReference>
<evidence type="ECO:0000259" key="4">
    <source>
        <dbReference type="Pfam" id="PF00733"/>
    </source>
</evidence>
<evidence type="ECO:0000256" key="2">
    <source>
        <dbReference type="ARBA" id="ARBA00012737"/>
    </source>
</evidence>
<keyword evidence="5" id="KW-0436">Ligase</keyword>
<sequence length="586" mass="63890">MELRAHPGAVMYRYIALSHAHFASNETRKQQAKRLSALGLTTSKRAAGFTVFADSNVDVRELPQGMLLLGEIYHRDGRRLDHDPQLARLSGPEALHGHLLAHYWGSYVLLQPRLEHERQSINVLREPSGGLGCAYSLAHGFITSDVSLASQLGVYQPSVDWEFMAHCLAYPAGKISRTALAGVHELLPGCCLEWDSSSGRTATAWSPGQFSRGAAPLTDPTSAAQAVRLAVTTVVQTMAQSDVSLLLQLSGGLDSSIVGVSLKGVRARVSACTVLSPLPGADERPYALQIASQLGVDLQEAHLSLAEAGVEVRLPGQALRPAVSPLAHAAARAMDVQAERAQVNAIYSGGGGDTVFGYLKTAAPAADAFRAAGTAAGWLSVLDLTRLHGCTVTKAVWLTAKKLVTAPAAPYKQDNRFLFPPVAEPLELHPWLDLPSDLLPGMRERILDLAGNQMFEEVMLRSDGRRIRMPLLSQPVMEACLRVPSWFWIAGGRNRAVARDAFADRLPADILHRRSKGSFMNYNAALYRRHKDRLRRFLLDGALHAHGLLDGDQLDAYFKRPLGSRDQSFLRIFELCTAENFVRQRG</sequence>
<proteinExistence type="predicted"/>
<evidence type="ECO:0000313" key="5">
    <source>
        <dbReference type="EMBL" id="MDQ1121240.1"/>
    </source>
</evidence>
<dbReference type="InterPro" id="IPR014729">
    <property type="entry name" value="Rossmann-like_a/b/a_fold"/>
</dbReference>
<dbReference type="InterPro" id="IPR051786">
    <property type="entry name" value="ASN_synthetase/amidase"/>
</dbReference>
<name>A0AAW8GFG3_9GAMM</name>
<dbReference type="EC" id="6.3.5.4" evidence="2"/>
<dbReference type="GO" id="GO:0006529">
    <property type="term" value="P:asparagine biosynthetic process"/>
    <property type="evidence" value="ECO:0007669"/>
    <property type="project" value="InterPro"/>
</dbReference>
<dbReference type="SUPFAM" id="SSF52402">
    <property type="entry name" value="Adenine nucleotide alpha hydrolases-like"/>
    <property type="match status" value="1"/>
</dbReference>
<protein>
    <recommendedName>
        <fullName evidence="2">asparagine synthase (glutamine-hydrolyzing)</fullName>
        <ecNumber evidence="2">6.3.5.4</ecNumber>
    </recommendedName>
</protein>
<dbReference type="InterPro" id="IPR001962">
    <property type="entry name" value="Asn_synthase"/>
</dbReference>
<dbReference type="PANTHER" id="PTHR43284">
    <property type="entry name" value="ASPARAGINE SYNTHETASE (GLUTAMINE-HYDROLYZING)"/>
    <property type="match status" value="1"/>
</dbReference>
<feature type="domain" description="Asparagine synthetase" evidence="4">
    <location>
        <begin position="228"/>
        <end position="569"/>
    </location>
</feature>
<comment type="catalytic activity">
    <reaction evidence="3">
        <text>L-aspartate + L-glutamine + ATP + H2O = L-asparagine + L-glutamate + AMP + diphosphate + H(+)</text>
        <dbReference type="Rhea" id="RHEA:12228"/>
        <dbReference type="ChEBI" id="CHEBI:15377"/>
        <dbReference type="ChEBI" id="CHEBI:15378"/>
        <dbReference type="ChEBI" id="CHEBI:29985"/>
        <dbReference type="ChEBI" id="CHEBI:29991"/>
        <dbReference type="ChEBI" id="CHEBI:30616"/>
        <dbReference type="ChEBI" id="CHEBI:33019"/>
        <dbReference type="ChEBI" id="CHEBI:58048"/>
        <dbReference type="ChEBI" id="CHEBI:58359"/>
        <dbReference type="ChEBI" id="CHEBI:456215"/>
        <dbReference type="EC" id="6.3.5.4"/>
    </reaction>
</comment>
<comment type="pathway">
    <text evidence="1">Amino-acid biosynthesis; L-asparagine biosynthesis; L-asparagine from L-aspartate (L-Gln route): step 1/1.</text>
</comment>